<dbReference type="GO" id="GO:0005886">
    <property type="term" value="C:plasma membrane"/>
    <property type="evidence" value="ECO:0007669"/>
    <property type="project" value="UniProtKB-SubCell"/>
</dbReference>
<evidence type="ECO:0000256" key="1">
    <source>
        <dbReference type="ARBA" id="ARBA00004651"/>
    </source>
</evidence>
<evidence type="ECO:0000259" key="8">
    <source>
        <dbReference type="Pfam" id="PF02554"/>
    </source>
</evidence>
<comment type="subcellular location">
    <subcellularLocation>
        <location evidence="1">Cell membrane</location>
        <topology evidence="1">Multi-pass membrane protein</topology>
    </subcellularLocation>
</comment>
<feature type="transmembrane region" description="Helical" evidence="7">
    <location>
        <begin position="258"/>
        <end position="277"/>
    </location>
</feature>
<keyword evidence="3" id="KW-1003">Cell membrane</keyword>
<evidence type="ECO:0000313" key="9">
    <source>
        <dbReference type="EMBL" id="MDR7300346.1"/>
    </source>
</evidence>
<dbReference type="Proteomes" id="UP001180845">
    <property type="component" value="Unassembled WGS sequence"/>
</dbReference>
<evidence type="ECO:0000256" key="3">
    <source>
        <dbReference type="ARBA" id="ARBA00022475"/>
    </source>
</evidence>
<evidence type="ECO:0000256" key="2">
    <source>
        <dbReference type="ARBA" id="ARBA00007755"/>
    </source>
</evidence>
<evidence type="ECO:0000256" key="4">
    <source>
        <dbReference type="ARBA" id="ARBA00022692"/>
    </source>
</evidence>
<dbReference type="PANTHER" id="PTHR30252:SF0">
    <property type="entry name" value="PEPTIDE TRANSPORTER CSTA"/>
    <property type="match status" value="1"/>
</dbReference>
<feature type="transmembrane region" description="Helical" evidence="7">
    <location>
        <begin position="6"/>
        <end position="21"/>
    </location>
</feature>
<keyword evidence="6 7" id="KW-0472">Membrane</keyword>
<reference evidence="9" key="1">
    <citation type="submission" date="2023-07" db="EMBL/GenBank/DDBJ databases">
        <title>Sequencing the genomes of 1000 actinobacteria strains.</title>
        <authorList>
            <person name="Klenk H.-P."/>
        </authorList>
    </citation>
    <scope>NUCLEOTIDE SEQUENCE</scope>
    <source>
        <strain evidence="9">DSM 45977</strain>
    </source>
</reference>
<feature type="transmembrane region" description="Helical" evidence="7">
    <location>
        <begin position="387"/>
        <end position="408"/>
    </location>
</feature>
<feature type="transmembrane region" description="Helical" evidence="7">
    <location>
        <begin position="289"/>
        <end position="310"/>
    </location>
</feature>
<evidence type="ECO:0000256" key="5">
    <source>
        <dbReference type="ARBA" id="ARBA00022989"/>
    </source>
</evidence>
<name>A0AAE3ZB11_9ACTN</name>
<dbReference type="Pfam" id="PF02554">
    <property type="entry name" value="CstA"/>
    <property type="match status" value="2"/>
</dbReference>
<feature type="transmembrane region" description="Helical" evidence="7">
    <location>
        <begin position="161"/>
        <end position="180"/>
    </location>
</feature>
<dbReference type="InterPro" id="IPR051605">
    <property type="entry name" value="CstA"/>
</dbReference>
<protein>
    <submittedName>
        <fullName evidence="9">Carbon starvation protein</fullName>
    </submittedName>
</protein>
<feature type="transmembrane region" description="Helical" evidence="7">
    <location>
        <begin position="437"/>
        <end position="454"/>
    </location>
</feature>
<evidence type="ECO:0000256" key="6">
    <source>
        <dbReference type="ARBA" id="ARBA00023136"/>
    </source>
</evidence>
<dbReference type="AlphaFoldDB" id="A0AAE3ZB11"/>
<dbReference type="RefSeq" id="WP_310268963.1">
    <property type="nucleotide sequence ID" value="NZ_JAVDXW010000001.1"/>
</dbReference>
<feature type="transmembrane region" description="Helical" evidence="7">
    <location>
        <begin position="223"/>
        <end position="246"/>
    </location>
</feature>
<comment type="caution">
    <text evidence="9">The sequence shown here is derived from an EMBL/GenBank/DDBJ whole genome shotgun (WGS) entry which is preliminary data.</text>
</comment>
<feature type="transmembrane region" description="Helical" evidence="7">
    <location>
        <begin position="130"/>
        <end position="155"/>
    </location>
</feature>
<keyword evidence="5 7" id="KW-1133">Transmembrane helix</keyword>
<accession>A0AAE3ZB11</accession>
<feature type="transmembrane region" description="Helical" evidence="7">
    <location>
        <begin position="187"/>
        <end position="211"/>
    </location>
</feature>
<organism evidence="9 10">
    <name type="scientific">Haloactinomyces albus</name>
    <dbReference type="NCBI Taxonomy" id="1352928"/>
    <lineage>
        <taxon>Bacteria</taxon>
        <taxon>Bacillati</taxon>
        <taxon>Actinomycetota</taxon>
        <taxon>Actinomycetes</taxon>
        <taxon>Actinopolysporales</taxon>
        <taxon>Actinopolysporaceae</taxon>
        <taxon>Haloactinomyces</taxon>
    </lineage>
</organism>
<evidence type="ECO:0000256" key="7">
    <source>
        <dbReference type="SAM" id="Phobius"/>
    </source>
</evidence>
<sequence length="572" mass="61280">MPAIVPVLVVLGIFFLGYRYYSSYLARRVYGLDPDFVTPAHGMRDGVDFVPTNKHVLFGHHFTSVAGAAPIVGPAVAVFWGWGPALLWITLGTVFAAGVHDFGSLVVSVRHKAQSIGTLARDVITPRSRTLFLLIIFFLLTLVNAVFAVVIGSLLVANPAAVIPIFLQIPLAIGIGQYIYRTRSSALLPAILGVLVLYLTILLGMAFPISLEPLAGALGIGERALWVVILFVYTFIASQLPVWVLLQPRDYINSHQLFIALGVILLGIIVGFDTIVAPVVNDVPAQAPSWFPLLFITIACGAVSGFHSLVASGTSSKQLAKDTDARYVGYMGALGEGSLALASVLAVTAGAVASTAEWNRLYSSFATASDGATQNFVEGVAGFANNLGLPIGFGTIFAAVVVISFAATTMDTGVRLQRYVVQEIGEIVRVRPLARNITLATAVAVLIPLAMALLPGGGEQGYTFGVLWQLFGTTNQLTAGLALAVIAVWVTKKRRNPLAVLIPLVFLLVMTTWALMINMLEFIENGQWVLAPLDIIIFVLAIWLIVEAALALVRTWNSREADTEREAQLDES</sequence>
<proteinExistence type="inferred from homology"/>
<feature type="domain" description="CstA N-terminal" evidence="8">
    <location>
        <begin position="366"/>
        <end position="514"/>
    </location>
</feature>
<keyword evidence="4 7" id="KW-0812">Transmembrane</keyword>
<feature type="transmembrane region" description="Helical" evidence="7">
    <location>
        <begin position="62"/>
        <end position="82"/>
    </location>
</feature>
<feature type="transmembrane region" description="Helical" evidence="7">
    <location>
        <begin position="88"/>
        <end position="109"/>
    </location>
</feature>
<dbReference type="InterPro" id="IPR003706">
    <property type="entry name" value="CstA_N"/>
</dbReference>
<feature type="transmembrane region" description="Helical" evidence="7">
    <location>
        <begin position="466"/>
        <end position="491"/>
    </location>
</feature>
<gene>
    <name evidence="9" type="ORF">JOF55_000527</name>
</gene>
<comment type="similarity">
    <text evidence="2">Belongs to the peptide transporter carbon starvation (CstA) (TC 2.A.114) family.</text>
</comment>
<feature type="transmembrane region" description="Helical" evidence="7">
    <location>
        <begin position="330"/>
        <end position="353"/>
    </location>
</feature>
<keyword evidence="10" id="KW-1185">Reference proteome</keyword>
<feature type="transmembrane region" description="Helical" evidence="7">
    <location>
        <begin position="498"/>
        <end position="517"/>
    </location>
</feature>
<feature type="domain" description="CstA N-terminal" evidence="8">
    <location>
        <begin position="4"/>
        <end position="348"/>
    </location>
</feature>
<feature type="transmembrane region" description="Helical" evidence="7">
    <location>
        <begin position="529"/>
        <end position="553"/>
    </location>
</feature>
<dbReference type="GO" id="GO:0009267">
    <property type="term" value="P:cellular response to starvation"/>
    <property type="evidence" value="ECO:0007669"/>
    <property type="project" value="InterPro"/>
</dbReference>
<dbReference type="EMBL" id="JAVDXW010000001">
    <property type="protein sequence ID" value="MDR7300346.1"/>
    <property type="molecule type" value="Genomic_DNA"/>
</dbReference>
<evidence type="ECO:0000313" key="10">
    <source>
        <dbReference type="Proteomes" id="UP001180845"/>
    </source>
</evidence>
<dbReference type="PANTHER" id="PTHR30252">
    <property type="entry name" value="INNER MEMBRANE PEPTIDE TRANSPORTER"/>
    <property type="match status" value="1"/>
</dbReference>